<sequence>MKSSFFHYLKEIILYGVLVPILAVIVGFHLFTTFYPISDSLLTDFLKAFTEQRILAIVFVLILCFIFFGSIYYCISCGRNRKLIPDKVYTQITTYISSVGLGTAVIAVATLTLTELQFSILTGWIAFIALLLPLLKFKVQYSTYQSSDNVAQKTTENKAN</sequence>
<feature type="transmembrane region" description="Helical" evidence="1">
    <location>
        <begin position="54"/>
        <end position="76"/>
    </location>
</feature>
<dbReference type="EMBL" id="CAAQRO010000031">
    <property type="protein sequence ID" value="VMD03607.1"/>
    <property type="molecule type" value="Genomic_DNA"/>
</dbReference>
<feature type="transmembrane region" description="Helical" evidence="1">
    <location>
        <begin position="116"/>
        <end position="135"/>
    </location>
</feature>
<evidence type="ECO:0000256" key="1">
    <source>
        <dbReference type="SAM" id="Phobius"/>
    </source>
</evidence>
<keyword evidence="1" id="KW-0812">Transmembrane</keyword>
<dbReference type="EMBL" id="UHFW01000006">
    <property type="protein sequence ID" value="SUN83538.1"/>
    <property type="molecule type" value="Genomic_DNA"/>
</dbReference>
<feature type="transmembrane region" description="Helical" evidence="1">
    <location>
        <begin position="88"/>
        <end position="110"/>
    </location>
</feature>
<evidence type="ECO:0000313" key="7">
    <source>
        <dbReference type="Proteomes" id="UP000312530"/>
    </source>
</evidence>
<evidence type="ECO:0000313" key="4">
    <source>
        <dbReference type="EMBL" id="VOG89469.1"/>
    </source>
</evidence>
<evidence type="ECO:0000313" key="6">
    <source>
        <dbReference type="Proteomes" id="UP000311381"/>
    </source>
</evidence>
<protein>
    <submittedName>
        <fullName evidence="3">Uncharacterized protein</fullName>
    </submittedName>
</protein>
<name>A0A0T8QFQ5_STREE</name>
<dbReference type="AlphaFoldDB" id="A0A0T8QFQ5"/>
<dbReference type="Proteomes" id="UP000311381">
    <property type="component" value="Unassembled WGS sequence"/>
</dbReference>
<organism evidence="3 6">
    <name type="scientific">Streptococcus pneumoniae</name>
    <dbReference type="NCBI Taxonomy" id="1313"/>
    <lineage>
        <taxon>Bacteria</taxon>
        <taxon>Bacillati</taxon>
        <taxon>Bacillota</taxon>
        <taxon>Bacilli</taxon>
        <taxon>Lactobacillales</taxon>
        <taxon>Streptococcaceae</taxon>
        <taxon>Streptococcus</taxon>
    </lineage>
</organism>
<evidence type="ECO:0000313" key="3">
    <source>
        <dbReference type="EMBL" id="VMD03607.1"/>
    </source>
</evidence>
<evidence type="ECO:0000313" key="5">
    <source>
        <dbReference type="Proteomes" id="UP000254854"/>
    </source>
</evidence>
<proteinExistence type="predicted"/>
<feature type="transmembrane region" description="Helical" evidence="1">
    <location>
        <begin position="12"/>
        <end position="34"/>
    </location>
</feature>
<dbReference type="Proteomes" id="UP000312530">
    <property type="component" value="Unassembled WGS sequence"/>
</dbReference>
<dbReference type="Proteomes" id="UP000254854">
    <property type="component" value="Unassembled WGS sequence"/>
</dbReference>
<dbReference type="RefSeq" id="WP_001865139.1">
    <property type="nucleotide sequence ID" value="NZ_CFCC01000025.1"/>
</dbReference>
<reference evidence="6 7" key="2">
    <citation type="submission" date="2019-04" db="EMBL/GenBank/DDBJ databases">
        <authorList>
            <consortium name="Pathogen Informatics"/>
        </authorList>
    </citation>
    <scope>NUCLEOTIDE SEQUENCE [LARGE SCALE GENOMIC DNA]</scope>
    <source>
        <strain evidence="6 7">GPSC47</strain>
    </source>
</reference>
<dbReference type="EMBL" id="CAAULE010000036">
    <property type="protein sequence ID" value="VOG89469.1"/>
    <property type="molecule type" value="Genomic_DNA"/>
</dbReference>
<evidence type="ECO:0000313" key="2">
    <source>
        <dbReference type="EMBL" id="SUN83538.1"/>
    </source>
</evidence>
<keyword evidence="1" id="KW-1133">Transmembrane helix</keyword>
<gene>
    <name evidence="2" type="ORF">NCTC13734_00131</name>
    <name evidence="3" type="ORF">SAMEA2627268_02289</name>
    <name evidence="4" type="ORF">SAMEA2696453_02255</name>
</gene>
<reference evidence="2 5" key="1">
    <citation type="submission" date="2018-06" db="EMBL/GenBank/DDBJ databases">
        <authorList>
            <consortium name="Pathogen Informatics"/>
            <person name="Doyle S."/>
        </authorList>
    </citation>
    <scope>NUCLEOTIDE SEQUENCE [LARGE SCALE GENOMIC DNA]</scope>
    <source>
        <strain evidence="2 5">NCTC13734</strain>
    </source>
</reference>
<accession>A0A0T8QFQ5</accession>
<keyword evidence="1" id="KW-0472">Membrane</keyword>